<gene>
    <name evidence="1" type="primary">21</name>
    <name evidence="1" type="ORF">SEA_PHRAPPUCCINO_21</name>
</gene>
<evidence type="ECO:0000313" key="2">
    <source>
        <dbReference type="Proteomes" id="UP000316777"/>
    </source>
</evidence>
<dbReference type="InterPro" id="IPR036388">
    <property type="entry name" value="WH-like_DNA-bd_sf"/>
</dbReference>
<sequence>MTRKLGKNQLIALRFASKAGRHAPTGAGNRPWQLQDSQYQRVLDSLVERGLVTRDDELGVITQTINFRNPERSKAKFTPFYEITDKGREALQEVAA</sequence>
<dbReference type="Gene3D" id="1.10.10.10">
    <property type="entry name" value="Winged helix-like DNA-binding domain superfamily/Winged helix DNA-binding domain"/>
    <property type="match status" value="1"/>
</dbReference>
<protein>
    <submittedName>
        <fullName evidence="1">Uncharacterized protein</fullName>
    </submittedName>
</protein>
<dbReference type="Proteomes" id="UP000316777">
    <property type="component" value="Segment"/>
</dbReference>
<dbReference type="KEGG" id="vg:64766945"/>
<dbReference type="EMBL" id="MK937592">
    <property type="protein sequence ID" value="QDH91699.1"/>
    <property type="molecule type" value="Genomic_DNA"/>
</dbReference>
<name>A0A514DDK9_9CAUD</name>
<organism evidence="1 2">
    <name type="scientific">Mycobacterium phage Phrappuccino</name>
    <dbReference type="NCBI Taxonomy" id="2591223"/>
    <lineage>
        <taxon>Viruses</taxon>
        <taxon>Duplodnaviria</taxon>
        <taxon>Heunggongvirae</taxon>
        <taxon>Uroviricota</taxon>
        <taxon>Caudoviricetes</taxon>
        <taxon>Phrappuccinovirus</taxon>
        <taxon>Phrappuccinovirus phrappuccino</taxon>
        <taxon>Phreappuccinovirus Phrappuccino</taxon>
    </lineage>
</organism>
<proteinExistence type="predicted"/>
<dbReference type="GeneID" id="64766945"/>
<accession>A0A514DDK9</accession>
<evidence type="ECO:0000313" key="1">
    <source>
        <dbReference type="EMBL" id="QDH91699.1"/>
    </source>
</evidence>
<reference evidence="1 2" key="1">
    <citation type="submission" date="2019-05" db="EMBL/GenBank/DDBJ databases">
        <authorList>
            <person name="Pope W.H."/>
            <person name="Garlena R.A."/>
            <person name="Russell D.A."/>
            <person name="Jacobs-Sera D."/>
            <person name="Hatfull G.F."/>
        </authorList>
    </citation>
    <scope>NUCLEOTIDE SEQUENCE [LARGE SCALE GENOMIC DNA]</scope>
</reference>
<dbReference type="RefSeq" id="YP_010059710.1">
    <property type="nucleotide sequence ID" value="NC_054727.1"/>
</dbReference>
<keyword evidence="2" id="KW-1185">Reference proteome</keyword>